<organism evidence="1 2">
    <name type="scientific">Scytonema hofmannii PCC 7110</name>
    <dbReference type="NCBI Taxonomy" id="128403"/>
    <lineage>
        <taxon>Bacteria</taxon>
        <taxon>Bacillati</taxon>
        <taxon>Cyanobacteriota</taxon>
        <taxon>Cyanophyceae</taxon>
        <taxon>Nostocales</taxon>
        <taxon>Scytonemataceae</taxon>
        <taxon>Scytonema</taxon>
    </lineage>
</organism>
<proteinExistence type="predicted"/>
<accession>A0A139X610</accession>
<dbReference type="OrthoDB" id="509440at2"/>
<evidence type="ECO:0000313" key="1">
    <source>
        <dbReference type="EMBL" id="KYC40096.1"/>
    </source>
</evidence>
<dbReference type="STRING" id="128403.WA1_29545"/>
<evidence type="ECO:0008006" key="3">
    <source>
        <dbReference type="Google" id="ProtNLM"/>
    </source>
</evidence>
<dbReference type="RefSeq" id="WP_017740738.1">
    <property type="nucleotide sequence ID" value="NZ_KQ976354.1"/>
</dbReference>
<protein>
    <recommendedName>
        <fullName evidence="3">Acetyltransferase</fullName>
    </recommendedName>
</protein>
<dbReference type="EMBL" id="ANNX02000031">
    <property type="protein sequence ID" value="KYC40096.1"/>
    <property type="molecule type" value="Genomic_DNA"/>
</dbReference>
<gene>
    <name evidence="1" type="ORF">WA1_29545</name>
</gene>
<comment type="caution">
    <text evidence="1">The sequence shown here is derived from an EMBL/GenBank/DDBJ whole genome shotgun (WGS) entry which is preliminary data.</text>
</comment>
<name>A0A139X610_9CYAN</name>
<reference evidence="1 2" key="1">
    <citation type="journal article" date="2013" name="Genome Biol. Evol.">
        <title>Genomes of Stigonematalean cyanobacteria (subsection V) and the evolution of oxygenic photosynthesis from prokaryotes to plastids.</title>
        <authorList>
            <person name="Dagan T."/>
            <person name="Roettger M."/>
            <person name="Stucken K."/>
            <person name="Landan G."/>
            <person name="Koch R."/>
            <person name="Major P."/>
            <person name="Gould S.B."/>
            <person name="Goremykin V.V."/>
            <person name="Rippka R."/>
            <person name="Tandeau de Marsac N."/>
            <person name="Gugger M."/>
            <person name="Lockhart P.J."/>
            <person name="Allen J.F."/>
            <person name="Brune I."/>
            <person name="Maus I."/>
            <person name="Puhler A."/>
            <person name="Martin W.F."/>
        </authorList>
    </citation>
    <scope>NUCLEOTIDE SEQUENCE [LARGE SCALE GENOMIC DNA]</scope>
    <source>
        <strain evidence="1 2">PCC 7110</strain>
    </source>
</reference>
<sequence length="66" mass="7748">MSEIVQEVIDTDIVGVIKVLAIDRAKSFYLSIGFQENPDYEREMVLTREEARLFLSRYQIYKENSS</sequence>
<dbReference type="AlphaFoldDB" id="A0A139X610"/>
<dbReference type="Proteomes" id="UP000076925">
    <property type="component" value="Unassembled WGS sequence"/>
</dbReference>
<evidence type="ECO:0000313" key="2">
    <source>
        <dbReference type="Proteomes" id="UP000076925"/>
    </source>
</evidence>
<keyword evidence="2" id="KW-1185">Reference proteome</keyword>